<dbReference type="RefSeq" id="XP_022831271.1">
    <property type="nucleotide sequence ID" value="XM_022975503.1"/>
</dbReference>
<evidence type="ECO:0000256" key="3">
    <source>
        <dbReference type="ARBA" id="ARBA00022833"/>
    </source>
</evidence>
<dbReference type="KEGG" id="sliu:111359834"/>
<keyword evidence="2 5" id="KW-0863">Zinc-finger</keyword>
<name>A0A9J7EIF5_SPOLT</name>
<evidence type="ECO:0000259" key="7">
    <source>
        <dbReference type="PROSITE" id="PS50950"/>
    </source>
</evidence>
<accession>A0A9J7EIF5</accession>
<dbReference type="GeneID" id="111359834"/>
<keyword evidence="8" id="KW-1185">Reference proteome</keyword>
<dbReference type="SMART" id="SM00980">
    <property type="entry name" value="THAP"/>
    <property type="match status" value="1"/>
</dbReference>
<dbReference type="Proteomes" id="UP000301870">
    <property type="component" value="Chromosome 3"/>
</dbReference>
<evidence type="ECO:0000256" key="6">
    <source>
        <dbReference type="SAM" id="MobiDB-lite"/>
    </source>
</evidence>
<keyword evidence="4 5" id="KW-0238">DNA-binding</keyword>
<dbReference type="PROSITE" id="PS50950">
    <property type="entry name" value="ZF_THAP"/>
    <property type="match status" value="1"/>
</dbReference>
<dbReference type="AlphaFoldDB" id="A0A9J7EIF5"/>
<protein>
    <submittedName>
        <fullName evidence="9">Uncharacterized protein LOC111359834</fullName>
    </submittedName>
</protein>
<keyword evidence="3" id="KW-0862">Zinc</keyword>
<proteinExistence type="predicted"/>
<evidence type="ECO:0000313" key="8">
    <source>
        <dbReference type="Proteomes" id="UP000301870"/>
    </source>
</evidence>
<evidence type="ECO:0000256" key="2">
    <source>
        <dbReference type="ARBA" id="ARBA00022771"/>
    </source>
</evidence>
<gene>
    <name evidence="9" type="primary">LOC111359834</name>
</gene>
<sequence>MPKRCTLGCEHGVGTHRFPNPRKFLNKFRKWVLISGGDPDDPIDYERYQKCIMCDKHFDAKDRTRYNRLSCLAIPCLNLPPSAAKIFEEIKRNDDNGDGDTEMNDTEPDPCDSVLFETDTPEIQSEFEVQENLEGEFISKGQSDPEGQSEPEGQLTSVALSEPAEIETSVKELTPVVLSKPTGQLKPVILTNIKGQFMPIGQLKPAGLSTPVVLSKPVGQLKPVVLSNSGHSKPAGQLTPALSNHNGQLMPVGELRPAIKLKSLGHLHPAGKFIPVGQLKPIIKLTPIAQTPVGKAKRHIHCVGSHGKCINFVIKFLLFGNIFICIMIPNSGDYPSHKYSLKRPLLTKDLISYG</sequence>
<dbReference type="InterPro" id="IPR006612">
    <property type="entry name" value="THAP_Znf"/>
</dbReference>
<organism evidence="8 9">
    <name type="scientific">Spodoptera litura</name>
    <name type="common">Asian cotton leafworm</name>
    <dbReference type="NCBI Taxonomy" id="69820"/>
    <lineage>
        <taxon>Eukaryota</taxon>
        <taxon>Metazoa</taxon>
        <taxon>Ecdysozoa</taxon>
        <taxon>Arthropoda</taxon>
        <taxon>Hexapoda</taxon>
        <taxon>Insecta</taxon>
        <taxon>Pterygota</taxon>
        <taxon>Neoptera</taxon>
        <taxon>Endopterygota</taxon>
        <taxon>Lepidoptera</taxon>
        <taxon>Glossata</taxon>
        <taxon>Ditrysia</taxon>
        <taxon>Noctuoidea</taxon>
        <taxon>Noctuidae</taxon>
        <taxon>Amphipyrinae</taxon>
        <taxon>Spodoptera</taxon>
    </lineage>
</organism>
<feature type="region of interest" description="Disordered" evidence="6">
    <location>
        <begin position="92"/>
        <end position="111"/>
    </location>
</feature>
<keyword evidence="1" id="KW-0479">Metal-binding</keyword>
<evidence type="ECO:0000256" key="4">
    <source>
        <dbReference type="ARBA" id="ARBA00023125"/>
    </source>
</evidence>
<evidence type="ECO:0000313" key="9">
    <source>
        <dbReference type="RefSeq" id="XP_022831271.1"/>
    </source>
</evidence>
<feature type="domain" description="THAP-type" evidence="7">
    <location>
        <begin position="1"/>
        <end position="78"/>
    </location>
</feature>
<dbReference type="OrthoDB" id="7490359at2759"/>
<evidence type="ECO:0000256" key="5">
    <source>
        <dbReference type="PROSITE-ProRule" id="PRU00309"/>
    </source>
</evidence>
<evidence type="ECO:0000256" key="1">
    <source>
        <dbReference type="ARBA" id="ARBA00022723"/>
    </source>
</evidence>
<dbReference type="GO" id="GO:0003677">
    <property type="term" value="F:DNA binding"/>
    <property type="evidence" value="ECO:0007669"/>
    <property type="project" value="UniProtKB-UniRule"/>
</dbReference>
<reference evidence="9" key="1">
    <citation type="submission" date="2025-08" db="UniProtKB">
        <authorList>
            <consortium name="RefSeq"/>
        </authorList>
    </citation>
    <scope>IDENTIFICATION</scope>
    <source>
        <strain evidence="9">Ishihara</strain>
        <tissue evidence="9">Whole body</tissue>
    </source>
</reference>
<feature type="compositionally biased region" description="Acidic residues" evidence="6">
    <location>
        <begin position="96"/>
        <end position="110"/>
    </location>
</feature>
<dbReference type="GO" id="GO:0008270">
    <property type="term" value="F:zinc ion binding"/>
    <property type="evidence" value="ECO:0007669"/>
    <property type="project" value="UniProtKB-KW"/>
</dbReference>